<protein>
    <submittedName>
        <fullName evidence="1">AraC family transcriptional regulator</fullName>
    </submittedName>
</protein>
<evidence type="ECO:0000313" key="2">
    <source>
        <dbReference type="Proteomes" id="UP001058074"/>
    </source>
</evidence>
<organism evidence="1 2">
    <name type="scientific">Inconstantimicrobium mannanitabidum</name>
    <dbReference type="NCBI Taxonomy" id="1604901"/>
    <lineage>
        <taxon>Bacteria</taxon>
        <taxon>Bacillati</taxon>
        <taxon>Bacillota</taxon>
        <taxon>Clostridia</taxon>
        <taxon>Eubacteriales</taxon>
        <taxon>Clostridiaceae</taxon>
        <taxon>Inconstantimicrobium</taxon>
    </lineage>
</organism>
<name>A0ACB5R8K5_9CLOT</name>
<dbReference type="EMBL" id="BROD01000001">
    <property type="protein sequence ID" value="GKX65366.1"/>
    <property type="molecule type" value="Genomic_DNA"/>
</dbReference>
<comment type="caution">
    <text evidence="1">The sequence shown here is derived from an EMBL/GenBank/DDBJ whole genome shotgun (WGS) entry which is preliminary data.</text>
</comment>
<gene>
    <name evidence="1" type="ORF">rsdtw13_06240</name>
</gene>
<sequence>MEYEIVELEEKVVMGVCVRISNQDENMPKVIGGLWQHFFADGMYKAIEHKKNQCSIGLYSDYESDVNGLYDVTVCCEVNECEQILDGIVVKKIPSGKYAKFIVKGHMQRAIADFWTKLWSMKLDRKYSCDFEEYQSGGNIDNCEIHVYISLN</sequence>
<keyword evidence="2" id="KW-1185">Reference proteome</keyword>
<accession>A0ACB5R8K5</accession>
<reference evidence="1" key="1">
    <citation type="journal article" date="2025" name="Int. J. Syst. Evol. Microbiol.">
        <title>Inconstantimicrobium mannanitabidum sp. nov., a novel member of the family Clostridiaceae isolated from anoxic soil under the treatment of reductive soil disinfestation.</title>
        <authorList>
            <person name="Ueki A."/>
            <person name="Tonouchi A."/>
            <person name="Honma S."/>
            <person name="Kaku N."/>
            <person name="Ueki K."/>
        </authorList>
    </citation>
    <scope>NUCLEOTIDE SEQUENCE</scope>
    <source>
        <strain evidence="1">TW13</strain>
    </source>
</reference>
<evidence type="ECO:0000313" key="1">
    <source>
        <dbReference type="EMBL" id="GKX65366.1"/>
    </source>
</evidence>
<proteinExistence type="predicted"/>
<dbReference type="Proteomes" id="UP001058074">
    <property type="component" value="Unassembled WGS sequence"/>
</dbReference>